<dbReference type="RefSeq" id="XP_011779141.1">
    <property type="nucleotide sequence ID" value="XM_011780839.1"/>
</dbReference>
<evidence type="ECO:0000313" key="2">
    <source>
        <dbReference type="Proteomes" id="UP000002316"/>
    </source>
</evidence>
<dbReference type="KEGG" id="tbg:TbgDal_X19850"/>
<accession>D0A0W9</accession>
<sequence length="103" mass="11444">MYFSLLVMHNPYSRVVNCCDMRAGDGASCPEPSLKGSAGCFWMCFHPSMVRDKYLNLFPTLGVCVGGGRGGRSTCSRLMCETGHSRNVHKQSDESLYEKNKIK</sequence>
<gene>
    <name evidence="1" type="ORF">TbgDal_X19850</name>
</gene>
<dbReference type="EMBL" id="FN554973">
    <property type="protein sequence ID" value="CBH16877.1"/>
    <property type="molecule type" value="Genomic_DNA"/>
</dbReference>
<dbReference type="AlphaFoldDB" id="D0A0W9"/>
<proteinExistence type="predicted"/>
<dbReference type="Proteomes" id="UP000002316">
    <property type="component" value="Chromosome 10"/>
</dbReference>
<protein>
    <submittedName>
        <fullName evidence="1">Uncharacterized protein</fullName>
    </submittedName>
</protein>
<evidence type="ECO:0000313" key="1">
    <source>
        <dbReference type="EMBL" id="CBH16877.1"/>
    </source>
</evidence>
<organism evidence="1 2">
    <name type="scientific">Trypanosoma brucei gambiense (strain MHOM/CI/86/DAL972)</name>
    <dbReference type="NCBI Taxonomy" id="679716"/>
    <lineage>
        <taxon>Eukaryota</taxon>
        <taxon>Discoba</taxon>
        <taxon>Euglenozoa</taxon>
        <taxon>Kinetoplastea</taxon>
        <taxon>Metakinetoplastina</taxon>
        <taxon>Trypanosomatida</taxon>
        <taxon>Trypanosomatidae</taxon>
        <taxon>Trypanosoma</taxon>
    </lineage>
</organism>
<name>D0A0W9_TRYB9</name>
<dbReference type="GeneID" id="23865243"/>
<reference evidence="2" key="1">
    <citation type="journal article" date="2010" name="PLoS Negl. Trop. Dis.">
        <title>The genome sequence of Trypanosoma brucei gambiense, causative agent of chronic human african trypanosomiasis.</title>
        <authorList>
            <person name="Jackson A.P."/>
            <person name="Sanders M."/>
            <person name="Berry A."/>
            <person name="McQuillan J."/>
            <person name="Aslett M.A."/>
            <person name="Quail M.A."/>
            <person name="Chukualim B."/>
            <person name="Capewell P."/>
            <person name="MacLeod A."/>
            <person name="Melville S.E."/>
            <person name="Gibson W."/>
            <person name="Barry J.D."/>
            <person name="Berriman M."/>
            <person name="Hertz-Fowler C."/>
        </authorList>
    </citation>
    <scope>NUCLEOTIDE SEQUENCE [LARGE SCALE GENOMIC DNA]</scope>
    <source>
        <strain evidence="2">MHOM/CI/86/DAL972</strain>
    </source>
</reference>